<dbReference type="EMBL" id="JAVREM010000026">
    <property type="protein sequence ID" value="MDT0320563.1"/>
    <property type="molecule type" value="Genomic_DNA"/>
</dbReference>
<evidence type="ECO:0000313" key="3">
    <source>
        <dbReference type="Proteomes" id="UP001183420"/>
    </source>
</evidence>
<comment type="caution">
    <text evidence="2">The sequence shown here is derived from an EMBL/GenBank/DDBJ whole genome shotgun (WGS) entry which is preliminary data.</text>
</comment>
<name>A0ABU2LU56_9ACTN</name>
<keyword evidence="3" id="KW-1185">Reference proteome</keyword>
<dbReference type="Proteomes" id="UP001183420">
    <property type="component" value="Unassembled WGS sequence"/>
</dbReference>
<proteinExistence type="predicted"/>
<evidence type="ECO:0000256" key="1">
    <source>
        <dbReference type="SAM" id="MobiDB-lite"/>
    </source>
</evidence>
<gene>
    <name evidence="2" type="ORF">RNC47_19705</name>
</gene>
<dbReference type="RefSeq" id="WP_311600517.1">
    <property type="nucleotide sequence ID" value="NZ_JAVREM010000026.1"/>
</dbReference>
<feature type="region of interest" description="Disordered" evidence="1">
    <location>
        <begin position="1"/>
        <end position="22"/>
    </location>
</feature>
<protein>
    <submittedName>
        <fullName evidence="2">Uncharacterized protein</fullName>
    </submittedName>
</protein>
<evidence type="ECO:0000313" key="2">
    <source>
        <dbReference type="EMBL" id="MDT0320563.1"/>
    </source>
</evidence>
<accession>A0ABU2LU56</accession>
<organism evidence="2 3">
    <name type="scientific">Streptomyces millisiae</name>
    <dbReference type="NCBI Taxonomy" id="3075542"/>
    <lineage>
        <taxon>Bacteria</taxon>
        <taxon>Bacillati</taxon>
        <taxon>Actinomycetota</taxon>
        <taxon>Actinomycetes</taxon>
        <taxon>Kitasatosporales</taxon>
        <taxon>Streptomycetaceae</taxon>
        <taxon>Streptomyces</taxon>
    </lineage>
</organism>
<sequence length="47" mass="4806">MPTSQPTETPEHVEEVETMAEAPAEAPGLIVLGSDAGPVCVDGVCQL</sequence>
<reference evidence="3" key="1">
    <citation type="submission" date="2023-07" db="EMBL/GenBank/DDBJ databases">
        <title>30 novel species of actinomycetes from the DSMZ collection.</title>
        <authorList>
            <person name="Nouioui I."/>
        </authorList>
    </citation>
    <scope>NUCLEOTIDE SEQUENCE [LARGE SCALE GENOMIC DNA]</scope>
    <source>
        <strain evidence="3">DSM 44918</strain>
    </source>
</reference>